<sequence length="50" mass="5900">MQTLFVTLTFLVACIYLGKQLYQTFWGKDEHCESCSMSHLHHPINTKNKR</sequence>
<name>A1ZIW8_MICM2</name>
<evidence type="ECO:0000313" key="2">
    <source>
        <dbReference type="Proteomes" id="UP000004095"/>
    </source>
</evidence>
<organism evidence="1 2">
    <name type="scientific">Microscilla marina ATCC 23134</name>
    <dbReference type="NCBI Taxonomy" id="313606"/>
    <lineage>
        <taxon>Bacteria</taxon>
        <taxon>Pseudomonadati</taxon>
        <taxon>Bacteroidota</taxon>
        <taxon>Cytophagia</taxon>
        <taxon>Cytophagales</taxon>
        <taxon>Microscillaceae</taxon>
        <taxon>Microscilla</taxon>
    </lineage>
</organism>
<dbReference type="Proteomes" id="UP000004095">
    <property type="component" value="Unassembled WGS sequence"/>
</dbReference>
<evidence type="ECO:0000313" key="1">
    <source>
        <dbReference type="EMBL" id="EAY29504.1"/>
    </source>
</evidence>
<reference evidence="1 2" key="1">
    <citation type="submission" date="2007-01" db="EMBL/GenBank/DDBJ databases">
        <authorList>
            <person name="Haygood M."/>
            <person name="Podell S."/>
            <person name="Anderson C."/>
            <person name="Hopkinson B."/>
            <person name="Roe K."/>
            <person name="Barbeau K."/>
            <person name="Gaasterland T."/>
            <person name="Ferriera S."/>
            <person name="Johnson J."/>
            <person name="Kravitz S."/>
            <person name="Beeson K."/>
            <person name="Sutton G."/>
            <person name="Rogers Y.-H."/>
            <person name="Friedman R."/>
            <person name="Frazier M."/>
            <person name="Venter J.C."/>
        </authorList>
    </citation>
    <scope>NUCLEOTIDE SEQUENCE [LARGE SCALE GENOMIC DNA]</scope>
    <source>
        <strain evidence="1 2">ATCC 23134</strain>
    </source>
</reference>
<keyword evidence="2" id="KW-1185">Reference proteome</keyword>
<gene>
    <name evidence="1" type="ORF">M23134_00388</name>
</gene>
<comment type="caution">
    <text evidence="1">The sequence shown here is derived from an EMBL/GenBank/DDBJ whole genome shotgun (WGS) entry which is preliminary data.</text>
</comment>
<dbReference type="AlphaFoldDB" id="A1ZIW8"/>
<protein>
    <recommendedName>
        <fullName evidence="3">FeoB-associated Cys-rich membrane protein</fullName>
    </recommendedName>
</protein>
<dbReference type="EMBL" id="AAWS01000010">
    <property type="protein sequence ID" value="EAY29504.1"/>
    <property type="molecule type" value="Genomic_DNA"/>
</dbReference>
<evidence type="ECO:0008006" key="3">
    <source>
        <dbReference type="Google" id="ProtNLM"/>
    </source>
</evidence>
<proteinExistence type="predicted"/>
<accession>A1ZIW8</accession>